<dbReference type="Proteomes" id="UP000640614">
    <property type="component" value="Unassembled WGS sequence"/>
</dbReference>
<reference evidence="1 2" key="1">
    <citation type="submission" date="2018-07" db="EMBL/GenBank/DDBJ databases">
        <title>Genome assembly of strain KB82.</title>
        <authorList>
            <person name="Kukolya J."/>
            <person name="Horvath B."/>
            <person name="Nagy I."/>
            <person name="Toth A."/>
        </authorList>
    </citation>
    <scope>NUCLEOTIDE SEQUENCE [LARGE SCALE GENOMIC DNA]</scope>
    <source>
        <strain evidence="1 2">Kb82</strain>
    </source>
</reference>
<sequence length="370" mass="44011">MIFLFLLSCFYCTAQNDSTFVKIYLKDACEKKNITNAVVTLESYQKKPIAAQYNKKQKCYYFEDTPEGYNTIFVNHPSFEIDGFQKIDSFPKRINLLLNCKGNIIDSDIQKEKQWITNENGISRDTIKIDTLTTGVVRVRDNYKVKISIKNSYKLSYNEVKRKIDSLVAPYGLEYIDDLVPNMVFVHINTFTFDKKIEQSFLSEELKKNEPLINLLLDPDYIFSRNYFDVVNQDPRLLSEFYYQLLYRKKDKSAFRGDYDLLLNEISEKNKNLQIDLMLYYKFRIDDDYPLKLNCKNLAKYDDRIMNYQFFSKYGSDPTRVLLMDRYFEYENTFLGKYELDMRIDGEVKYTPPPSDKKSNFRYVLELSKQ</sequence>
<evidence type="ECO:0000313" key="1">
    <source>
        <dbReference type="EMBL" id="MBE8724516.1"/>
    </source>
</evidence>
<comment type="caution">
    <text evidence="1">The sequence shown here is derived from an EMBL/GenBank/DDBJ whole genome shotgun (WGS) entry which is preliminary data.</text>
</comment>
<accession>A0ABR9TGM6</accession>
<proteinExistence type="predicted"/>
<name>A0ABR9TGM6_9FLAO</name>
<dbReference type="EMBL" id="PRDM01000001">
    <property type="protein sequence ID" value="MBE8724516.1"/>
    <property type="molecule type" value="Genomic_DNA"/>
</dbReference>
<keyword evidence="2" id="KW-1185">Reference proteome</keyword>
<organism evidence="1 2">
    <name type="scientific">Flavobacterium hungaricum</name>
    <dbReference type="NCBI Taxonomy" id="2082725"/>
    <lineage>
        <taxon>Bacteria</taxon>
        <taxon>Pseudomonadati</taxon>
        <taxon>Bacteroidota</taxon>
        <taxon>Flavobacteriia</taxon>
        <taxon>Flavobacteriales</taxon>
        <taxon>Flavobacteriaceae</taxon>
        <taxon>Flavobacterium</taxon>
    </lineage>
</organism>
<protein>
    <submittedName>
        <fullName evidence="1">Uncharacterized protein</fullName>
    </submittedName>
</protein>
<gene>
    <name evidence="1" type="ORF">C4F50_06090</name>
</gene>
<evidence type="ECO:0000313" key="2">
    <source>
        <dbReference type="Proteomes" id="UP000640614"/>
    </source>
</evidence>
<dbReference type="RefSeq" id="WP_193845501.1">
    <property type="nucleotide sequence ID" value="NZ_PRDM01000001.1"/>
</dbReference>